<dbReference type="SMART" id="SM00387">
    <property type="entry name" value="HATPase_c"/>
    <property type="match status" value="1"/>
</dbReference>
<dbReference type="GO" id="GO:0005524">
    <property type="term" value="F:ATP binding"/>
    <property type="evidence" value="ECO:0007669"/>
    <property type="project" value="UniProtKB-KW"/>
</dbReference>
<dbReference type="Proteomes" id="UP000199317">
    <property type="component" value="Unassembled WGS sequence"/>
</dbReference>
<dbReference type="SUPFAM" id="SSF47384">
    <property type="entry name" value="Homodimeric domain of signal transducing histidine kinase"/>
    <property type="match status" value="1"/>
</dbReference>
<name>A0A1H0Q090_9BURK</name>
<dbReference type="PANTHER" id="PTHR43065">
    <property type="entry name" value="SENSOR HISTIDINE KINASE"/>
    <property type="match status" value="1"/>
</dbReference>
<dbReference type="InterPro" id="IPR001294">
    <property type="entry name" value="Phytochrome"/>
</dbReference>
<dbReference type="EC" id="2.7.13.3" evidence="3"/>
<dbReference type="GO" id="GO:0000155">
    <property type="term" value="F:phosphorelay sensor kinase activity"/>
    <property type="evidence" value="ECO:0007669"/>
    <property type="project" value="InterPro"/>
</dbReference>
<evidence type="ECO:0000256" key="12">
    <source>
        <dbReference type="ARBA" id="ARBA00023012"/>
    </source>
</evidence>
<sequence>MTLPLHTAAPAAATLDNCDREPIHIPGSIQDHGALIAFDADGIVHYASANAEDLLGCPVVPGSVLEALLPLAPCSAVADKVREGMTALQGAAEVPMPAELQVGARHFDVVQHISDKLLVAEFESRRHSNAELAVFAVQAHRAMEKLRRPRAIDDLLQLATQELSALTGFDRVMAYRFRPDGSGEVVAETCIPTLDPYRGRRYPASDIPAQARRLYVVNTLRLIADVGAPVVPLLQREARPLDLSASILRSVSPIHIEYLVNMGVAASMSVSIVINGQLWGLLACHHMQPRQVPYSVRMACDVIAQVLSSNIQNSLLRAQTERTEAAAAVRSRLVADILHSDDEYAALARHAPELCTTLHAEAAVVATGAKLQLFGSIQEEAAQAILEWLGAGPDDVSPDRLFHTHSLPRRMAALAARAAPWCGLLALPFDRERGGWALFLRREQIETIHWGGRPEKEVRPGPLGPRLTPRGSFDLWKETVRAKAEPWESVELDIAGQVLDELQRAQHARHAELNRARTQLMAVLGHDLRDPLHSISMAARVLEKDGDAGGRTGRLGQRIQSSSSRMQRLVSQVMDMSRLQSGLGLDLQIAHTDLSALLADLIDEARTAHPDIELRTQLPPLLEASVDADRIAQVVVNLMSNARHHGRPGHPVHVAADPLPEGGVAISVRNVAAPIDEAIANNLFSPFKASSSGNARNRSGMGLGLYIAYEIVRGHRGAIAYTYDDGHVVFSVRIPPAGSGTIAGS</sequence>
<dbReference type="GO" id="GO:0009881">
    <property type="term" value="F:photoreceptor activity"/>
    <property type="evidence" value="ECO:0007669"/>
    <property type="project" value="UniProtKB-KW"/>
</dbReference>
<dbReference type="PROSITE" id="PS50046">
    <property type="entry name" value="PHYTOCHROME_2"/>
    <property type="match status" value="1"/>
</dbReference>
<dbReference type="InterPro" id="IPR036890">
    <property type="entry name" value="HATPase_C_sf"/>
</dbReference>
<dbReference type="Pfam" id="PF01590">
    <property type="entry name" value="GAF"/>
    <property type="match status" value="1"/>
</dbReference>
<dbReference type="InterPro" id="IPR003018">
    <property type="entry name" value="GAF"/>
</dbReference>
<dbReference type="SUPFAM" id="SSF55781">
    <property type="entry name" value="GAF domain-like"/>
    <property type="match status" value="2"/>
</dbReference>
<keyword evidence="9 16" id="KW-0418">Kinase</keyword>
<feature type="domain" description="Histidine kinase" evidence="15">
    <location>
        <begin position="523"/>
        <end position="738"/>
    </location>
</feature>
<keyword evidence="17" id="KW-1185">Reference proteome</keyword>
<dbReference type="InterPro" id="IPR029016">
    <property type="entry name" value="GAF-like_dom_sf"/>
</dbReference>
<dbReference type="Gene3D" id="3.30.450.270">
    <property type="match status" value="1"/>
</dbReference>
<evidence type="ECO:0000256" key="11">
    <source>
        <dbReference type="ARBA" id="ARBA00022991"/>
    </source>
</evidence>
<evidence type="ECO:0000256" key="8">
    <source>
        <dbReference type="ARBA" id="ARBA00022741"/>
    </source>
</evidence>
<evidence type="ECO:0000256" key="1">
    <source>
        <dbReference type="ARBA" id="ARBA00000085"/>
    </source>
</evidence>
<keyword evidence="11" id="KW-0157">Chromophore</keyword>
<dbReference type="InterPro" id="IPR036097">
    <property type="entry name" value="HisK_dim/P_sf"/>
</dbReference>
<keyword evidence="12" id="KW-0902">Two-component regulatory system</keyword>
<dbReference type="RefSeq" id="WP_092833356.1">
    <property type="nucleotide sequence ID" value="NZ_FNJL01000007.1"/>
</dbReference>
<dbReference type="PANTHER" id="PTHR43065:SF10">
    <property type="entry name" value="PEROXIDE STRESS-ACTIVATED HISTIDINE KINASE MAK3"/>
    <property type="match status" value="1"/>
</dbReference>
<keyword evidence="13" id="KW-0675">Receptor</keyword>
<evidence type="ECO:0000256" key="2">
    <source>
        <dbReference type="ARBA" id="ARBA00006402"/>
    </source>
</evidence>
<keyword evidence="4" id="KW-0600">Photoreceptor protein</keyword>
<dbReference type="Gene3D" id="1.10.287.130">
    <property type="match status" value="1"/>
</dbReference>
<keyword evidence="5" id="KW-0597">Phosphoprotein</keyword>
<dbReference type="InterPro" id="IPR043150">
    <property type="entry name" value="Phytochrome_PHY_sf"/>
</dbReference>
<keyword evidence="10" id="KW-0067">ATP-binding</keyword>
<dbReference type="PRINTS" id="PR01033">
    <property type="entry name" value="PHYTOCHROME"/>
</dbReference>
<dbReference type="InterPro" id="IPR013515">
    <property type="entry name" value="Phytochrome_cen-reg"/>
</dbReference>
<dbReference type="EMBL" id="FNJL01000007">
    <property type="protein sequence ID" value="SDP10734.1"/>
    <property type="molecule type" value="Genomic_DNA"/>
</dbReference>
<keyword evidence="6" id="KW-0716">Sensory transduction</keyword>
<evidence type="ECO:0000256" key="3">
    <source>
        <dbReference type="ARBA" id="ARBA00012438"/>
    </source>
</evidence>
<protein>
    <recommendedName>
        <fullName evidence="3">histidine kinase</fullName>
        <ecNumber evidence="3">2.7.13.3</ecNumber>
    </recommendedName>
</protein>
<accession>A0A1H0Q090</accession>
<organism evidence="16 17">
    <name type="scientific">Paracidovorax cattleyae</name>
    <dbReference type="NCBI Taxonomy" id="80868"/>
    <lineage>
        <taxon>Bacteria</taxon>
        <taxon>Pseudomonadati</taxon>
        <taxon>Pseudomonadota</taxon>
        <taxon>Betaproteobacteria</taxon>
        <taxon>Burkholderiales</taxon>
        <taxon>Comamonadaceae</taxon>
        <taxon>Paracidovorax</taxon>
    </lineage>
</organism>
<dbReference type="SMART" id="SM00065">
    <property type="entry name" value="GAF"/>
    <property type="match status" value="1"/>
</dbReference>
<dbReference type="InterPro" id="IPR003661">
    <property type="entry name" value="HisK_dim/P_dom"/>
</dbReference>
<reference evidence="17" key="1">
    <citation type="submission" date="2016-10" db="EMBL/GenBank/DDBJ databases">
        <authorList>
            <person name="Varghese N."/>
            <person name="Submissions S."/>
        </authorList>
    </citation>
    <scope>NUCLEOTIDE SEQUENCE [LARGE SCALE GENOMIC DNA]</scope>
    <source>
        <strain evidence="17">DSM 17101</strain>
    </source>
</reference>
<dbReference type="InterPro" id="IPR003594">
    <property type="entry name" value="HATPase_dom"/>
</dbReference>
<evidence type="ECO:0000256" key="10">
    <source>
        <dbReference type="ARBA" id="ARBA00022840"/>
    </source>
</evidence>
<dbReference type="SUPFAM" id="SSF55785">
    <property type="entry name" value="PYP-like sensor domain (PAS domain)"/>
    <property type="match status" value="1"/>
</dbReference>
<dbReference type="OrthoDB" id="9808408at2"/>
<evidence type="ECO:0000259" key="14">
    <source>
        <dbReference type="PROSITE" id="PS50046"/>
    </source>
</evidence>
<comment type="catalytic activity">
    <reaction evidence="1">
        <text>ATP + protein L-histidine = ADP + protein N-phospho-L-histidine.</text>
        <dbReference type="EC" id="2.7.13.3"/>
    </reaction>
</comment>
<dbReference type="GO" id="GO:0006355">
    <property type="term" value="P:regulation of DNA-templated transcription"/>
    <property type="evidence" value="ECO:0007669"/>
    <property type="project" value="InterPro"/>
</dbReference>
<evidence type="ECO:0000256" key="13">
    <source>
        <dbReference type="ARBA" id="ARBA00023170"/>
    </source>
</evidence>
<feature type="domain" description="Phytochrome chromophore attachment site" evidence="14">
    <location>
        <begin position="151"/>
        <end position="305"/>
    </location>
</feature>
<dbReference type="Pfam" id="PF02518">
    <property type="entry name" value="HATPase_c"/>
    <property type="match status" value="1"/>
</dbReference>
<dbReference type="InterPro" id="IPR016132">
    <property type="entry name" value="Phyto_chromo_attachment"/>
</dbReference>
<dbReference type="InterPro" id="IPR013654">
    <property type="entry name" value="PAS_2"/>
</dbReference>
<dbReference type="GO" id="GO:0009584">
    <property type="term" value="P:detection of visible light"/>
    <property type="evidence" value="ECO:0007669"/>
    <property type="project" value="InterPro"/>
</dbReference>
<dbReference type="PROSITE" id="PS50109">
    <property type="entry name" value="HIS_KIN"/>
    <property type="match status" value="1"/>
</dbReference>
<evidence type="ECO:0000256" key="4">
    <source>
        <dbReference type="ARBA" id="ARBA00022543"/>
    </source>
</evidence>
<dbReference type="Pfam" id="PF08446">
    <property type="entry name" value="PAS_2"/>
    <property type="match status" value="1"/>
</dbReference>
<evidence type="ECO:0000256" key="5">
    <source>
        <dbReference type="ARBA" id="ARBA00022553"/>
    </source>
</evidence>
<dbReference type="Pfam" id="PF00512">
    <property type="entry name" value="HisKA"/>
    <property type="match status" value="1"/>
</dbReference>
<dbReference type="CDD" id="cd00082">
    <property type="entry name" value="HisKA"/>
    <property type="match status" value="1"/>
</dbReference>
<dbReference type="SMART" id="SM00388">
    <property type="entry name" value="HisKA"/>
    <property type="match status" value="1"/>
</dbReference>
<gene>
    <name evidence="16" type="ORF">SAMN04489708_107130</name>
</gene>
<dbReference type="AlphaFoldDB" id="A0A1H0Q090"/>
<dbReference type="Gene3D" id="3.30.450.20">
    <property type="entry name" value="PAS domain"/>
    <property type="match status" value="1"/>
</dbReference>
<evidence type="ECO:0000256" key="6">
    <source>
        <dbReference type="ARBA" id="ARBA00022606"/>
    </source>
</evidence>
<keyword evidence="8" id="KW-0547">Nucleotide-binding</keyword>
<evidence type="ECO:0000313" key="16">
    <source>
        <dbReference type="EMBL" id="SDP10734.1"/>
    </source>
</evidence>
<keyword evidence="7" id="KW-0808">Transferase</keyword>
<evidence type="ECO:0000256" key="7">
    <source>
        <dbReference type="ARBA" id="ARBA00022679"/>
    </source>
</evidence>
<dbReference type="Pfam" id="PF00360">
    <property type="entry name" value="PHY"/>
    <property type="match status" value="1"/>
</dbReference>
<proteinExistence type="inferred from homology"/>
<dbReference type="Gene3D" id="3.30.450.40">
    <property type="match status" value="1"/>
</dbReference>
<evidence type="ECO:0000256" key="9">
    <source>
        <dbReference type="ARBA" id="ARBA00022777"/>
    </source>
</evidence>
<evidence type="ECO:0000313" key="17">
    <source>
        <dbReference type="Proteomes" id="UP000199317"/>
    </source>
</evidence>
<dbReference type="InterPro" id="IPR035965">
    <property type="entry name" value="PAS-like_dom_sf"/>
</dbReference>
<dbReference type="InterPro" id="IPR005467">
    <property type="entry name" value="His_kinase_dom"/>
</dbReference>
<comment type="similarity">
    <text evidence="2">In the N-terminal section; belongs to the phytochrome family.</text>
</comment>
<evidence type="ECO:0000259" key="15">
    <source>
        <dbReference type="PROSITE" id="PS50109"/>
    </source>
</evidence>
<dbReference type="Gene3D" id="3.30.565.10">
    <property type="entry name" value="Histidine kinase-like ATPase, C-terminal domain"/>
    <property type="match status" value="1"/>
</dbReference>
<dbReference type="SUPFAM" id="SSF55874">
    <property type="entry name" value="ATPase domain of HSP90 chaperone/DNA topoisomerase II/histidine kinase"/>
    <property type="match status" value="1"/>
</dbReference>